<evidence type="ECO:0000313" key="8">
    <source>
        <dbReference type="EMBL" id="SDH59259.1"/>
    </source>
</evidence>
<keyword evidence="2" id="KW-1003">Cell membrane</keyword>
<feature type="transmembrane region" description="Helical" evidence="6">
    <location>
        <begin position="293"/>
        <end position="309"/>
    </location>
</feature>
<gene>
    <name evidence="8" type="ORF">SAMN05444695_102356</name>
</gene>
<dbReference type="Proteomes" id="UP000183263">
    <property type="component" value="Unassembled WGS sequence"/>
</dbReference>
<name>A0A1G8DP22_9NOCA</name>
<evidence type="ECO:0000313" key="9">
    <source>
        <dbReference type="Proteomes" id="UP000183263"/>
    </source>
</evidence>
<proteinExistence type="predicted"/>
<dbReference type="InterPro" id="IPR004477">
    <property type="entry name" value="ComEC_N"/>
</dbReference>
<dbReference type="RefSeq" id="WP_246442631.1">
    <property type="nucleotide sequence ID" value="NZ_CP048813.1"/>
</dbReference>
<feature type="transmembrane region" description="Helical" evidence="6">
    <location>
        <begin position="315"/>
        <end position="331"/>
    </location>
</feature>
<feature type="transmembrane region" description="Helical" evidence="6">
    <location>
        <begin position="512"/>
        <end position="528"/>
    </location>
</feature>
<accession>A0A1G8DP22</accession>
<keyword evidence="9" id="KW-1185">Reference proteome</keyword>
<dbReference type="Pfam" id="PF03772">
    <property type="entry name" value="Competence"/>
    <property type="match status" value="1"/>
</dbReference>
<evidence type="ECO:0000256" key="5">
    <source>
        <dbReference type="ARBA" id="ARBA00023136"/>
    </source>
</evidence>
<dbReference type="EMBL" id="FNDN01000002">
    <property type="protein sequence ID" value="SDH59259.1"/>
    <property type="molecule type" value="Genomic_DNA"/>
</dbReference>
<feature type="transmembrane region" description="Helical" evidence="6">
    <location>
        <begin position="361"/>
        <end position="382"/>
    </location>
</feature>
<protein>
    <submittedName>
        <fullName evidence="8">Competence protein ComEC</fullName>
    </submittedName>
</protein>
<feature type="transmembrane region" description="Helical" evidence="6">
    <location>
        <begin position="43"/>
        <end position="62"/>
    </location>
</feature>
<dbReference type="AlphaFoldDB" id="A0A1G8DP22"/>
<keyword evidence="5 6" id="KW-0472">Membrane</keyword>
<evidence type="ECO:0000256" key="4">
    <source>
        <dbReference type="ARBA" id="ARBA00022989"/>
    </source>
</evidence>
<feature type="transmembrane region" description="Helical" evidence="6">
    <location>
        <begin position="487"/>
        <end position="505"/>
    </location>
</feature>
<feature type="transmembrane region" description="Helical" evidence="6">
    <location>
        <begin position="446"/>
        <end position="467"/>
    </location>
</feature>
<feature type="transmembrane region" description="Helical" evidence="6">
    <location>
        <begin position="74"/>
        <end position="95"/>
    </location>
</feature>
<organism evidence="8 9">
    <name type="scientific">Rhodococcus triatomae</name>
    <dbReference type="NCBI Taxonomy" id="300028"/>
    <lineage>
        <taxon>Bacteria</taxon>
        <taxon>Bacillati</taxon>
        <taxon>Actinomycetota</taxon>
        <taxon>Actinomycetes</taxon>
        <taxon>Mycobacteriales</taxon>
        <taxon>Nocardiaceae</taxon>
        <taxon>Rhodococcus</taxon>
    </lineage>
</organism>
<evidence type="ECO:0000256" key="6">
    <source>
        <dbReference type="SAM" id="Phobius"/>
    </source>
</evidence>
<dbReference type="NCBIfam" id="TIGR00360">
    <property type="entry name" value="ComEC_N-term"/>
    <property type="match status" value="1"/>
</dbReference>
<evidence type="ECO:0000256" key="2">
    <source>
        <dbReference type="ARBA" id="ARBA00022475"/>
    </source>
</evidence>
<sequence>MPPADPVPGERSTSVLDLRLVPFAAAAWIGTGVALVAGATAAAVLAGLASVGAAVVVGVSCARSGHRMSAEVPVTAFVLVAAAVFASCFAGTAAVRVHVAETGLVAHLARAGATATVTVVLVDDPKLPASSSPGRQVMVLARAISVSTAEGSHPAGGAVTVFAPAAGWDELVPGQVVTVRARLNTSARAGMTVAILRVSGPPADVAPPPPHQRWAAEVRTRLAAAAADALPTDAAGLLPGLVVGDTSAQLPQTRTDFTASGLAHLTAVSGANVSILLGAVLLVVRAVGVGPRAGALLAGVALVAFVVVARPSPSVLRAAAMGTVALLALVVGRRKQALPALAASVIVLLAVWPSLAVDYGFALSVSATAALVVIAPVWVQWLRVRGWPRAPAEILAVSTAACVVTAPLVAAMSGTVSLVSVAANVAVAPVVAMVTVVGAVGALVALLHAGAAAMVLTTAGPPLWWILEVASRTAGLPSATVAVPDGLAGAAVTLAVLVLLVVGWWRRGSPSAVCLTCLALLTLVRALPPG</sequence>
<feature type="transmembrane region" description="Helical" evidence="6">
    <location>
        <begin position="394"/>
        <end position="412"/>
    </location>
</feature>
<reference evidence="8 9" key="1">
    <citation type="submission" date="2016-10" db="EMBL/GenBank/DDBJ databases">
        <authorList>
            <person name="de Groot N.N."/>
        </authorList>
    </citation>
    <scope>NUCLEOTIDE SEQUENCE [LARGE SCALE GENOMIC DNA]</scope>
    <source>
        <strain evidence="8 9">DSM 44892</strain>
    </source>
</reference>
<keyword evidence="3 6" id="KW-0812">Transmembrane</keyword>
<feature type="transmembrane region" description="Helical" evidence="6">
    <location>
        <begin position="418"/>
        <end position="439"/>
    </location>
</feature>
<dbReference type="PANTHER" id="PTHR30619:SF7">
    <property type="entry name" value="BETA-LACTAMASE DOMAIN PROTEIN"/>
    <property type="match status" value="1"/>
</dbReference>
<dbReference type="InterPro" id="IPR052159">
    <property type="entry name" value="Competence_DNA_uptake"/>
</dbReference>
<keyword evidence="4 6" id="KW-1133">Transmembrane helix</keyword>
<comment type="subcellular location">
    <subcellularLocation>
        <location evidence="1">Cell membrane</location>
        <topology evidence="1">Multi-pass membrane protein</topology>
    </subcellularLocation>
</comment>
<dbReference type="GO" id="GO:0005886">
    <property type="term" value="C:plasma membrane"/>
    <property type="evidence" value="ECO:0007669"/>
    <property type="project" value="UniProtKB-SubCell"/>
</dbReference>
<feature type="transmembrane region" description="Helical" evidence="6">
    <location>
        <begin position="262"/>
        <end position="284"/>
    </location>
</feature>
<evidence type="ECO:0000256" key="1">
    <source>
        <dbReference type="ARBA" id="ARBA00004651"/>
    </source>
</evidence>
<evidence type="ECO:0000256" key="3">
    <source>
        <dbReference type="ARBA" id="ARBA00022692"/>
    </source>
</evidence>
<feature type="transmembrane region" description="Helical" evidence="6">
    <location>
        <begin position="338"/>
        <end position="355"/>
    </location>
</feature>
<feature type="domain" description="ComEC/Rec2-related protein" evidence="7">
    <location>
        <begin position="241"/>
        <end position="507"/>
    </location>
</feature>
<dbReference type="PANTHER" id="PTHR30619">
    <property type="entry name" value="DNA INTERNALIZATION/COMPETENCE PROTEIN COMEC/REC2"/>
    <property type="match status" value="1"/>
</dbReference>
<evidence type="ECO:0000259" key="7">
    <source>
        <dbReference type="Pfam" id="PF03772"/>
    </source>
</evidence>